<organism evidence="2 3">
    <name type="scientific">Pseudomonas luteola</name>
    <dbReference type="NCBI Taxonomy" id="47886"/>
    <lineage>
        <taxon>Bacteria</taxon>
        <taxon>Pseudomonadati</taxon>
        <taxon>Pseudomonadota</taxon>
        <taxon>Gammaproteobacteria</taxon>
        <taxon>Pseudomonadales</taxon>
        <taxon>Pseudomonadaceae</taxon>
        <taxon>Pseudomonas</taxon>
    </lineage>
</organism>
<protein>
    <submittedName>
        <fullName evidence="2">Bacterial conjugation TrbI-like protein</fullName>
    </submittedName>
</protein>
<feature type="region of interest" description="Disordered" evidence="1">
    <location>
        <begin position="1"/>
        <end position="37"/>
    </location>
</feature>
<evidence type="ECO:0000313" key="3">
    <source>
        <dbReference type="Proteomes" id="UP000250443"/>
    </source>
</evidence>
<dbReference type="AlphaFoldDB" id="A0A2X2CYD2"/>
<feature type="compositionally biased region" description="Basic and acidic residues" evidence="1">
    <location>
        <begin position="168"/>
        <end position="177"/>
    </location>
</feature>
<sequence>MAEHDSEPRLGSLDQDQSLESLDEGGRTGEEGKIQKKSWSGVMSSLQQNRPALFVVGAVGIVVGLLAYNKMNKQVVEPTDTSVKLAPPLAGSPRVTTDAVVAGLDSKTEQAAFEQAKDTNGTYVPPLSAPLPEPAKAAVSTVTAAPAYPNLAQTQQTAQQQQQLDQQEQQRRQKMQEKMAAQLEALAPKPRQITSTPAVLDMSGLNNTLAGTQQVATSAASKTKLGYPMGTVWTALLRDGADTDRPGTVKAEIETGPFAGRSALCNFTWPSREYLNLECFAIPLDHESLPIKLVAVGADGMPTVKAEYNGRYIQRLGGQFLAAFPAAVAEGMRGSTTINSSFGSTTSSQEKLNGADLAIYAAGKATAPLLTEAQKIASEIKAQAKVPPMQIIGLMLAEDI</sequence>
<dbReference type="EMBL" id="UAUF01000010">
    <property type="protein sequence ID" value="SPZ04935.1"/>
    <property type="molecule type" value="Genomic_DNA"/>
</dbReference>
<reference evidence="2 3" key="1">
    <citation type="submission" date="2018-06" db="EMBL/GenBank/DDBJ databases">
        <authorList>
            <consortium name="Pathogen Informatics"/>
            <person name="Doyle S."/>
        </authorList>
    </citation>
    <scope>NUCLEOTIDE SEQUENCE [LARGE SCALE GENOMIC DNA]</scope>
    <source>
        <strain evidence="2 3">NCTC11842</strain>
    </source>
</reference>
<evidence type="ECO:0000256" key="1">
    <source>
        <dbReference type="SAM" id="MobiDB-lite"/>
    </source>
</evidence>
<proteinExistence type="predicted"/>
<dbReference type="Proteomes" id="UP000250443">
    <property type="component" value="Unassembled WGS sequence"/>
</dbReference>
<evidence type="ECO:0000313" key="2">
    <source>
        <dbReference type="EMBL" id="SPZ04935.1"/>
    </source>
</evidence>
<name>A0A2X2CYD2_PSELU</name>
<feature type="compositionally biased region" description="Low complexity" evidence="1">
    <location>
        <begin position="153"/>
        <end position="167"/>
    </location>
</feature>
<feature type="region of interest" description="Disordered" evidence="1">
    <location>
        <begin position="153"/>
        <end position="179"/>
    </location>
</feature>
<dbReference type="GeneID" id="300269191"/>
<accession>A0A2X2CYD2</accession>
<gene>
    <name evidence="2" type="ORF">NCTC11842_01455</name>
</gene>
<feature type="compositionally biased region" description="Basic and acidic residues" evidence="1">
    <location>
        <begin position="24"/>
        <end position="34"/>
    </location>
</feature>
<dbReference type="RefSeq" id="WP_074828718.1">
    <property type="nucleotide sequence ID" value="NZ_DALZQD010000020.1"/>
</dbReference>